<name>A0A1F7TYR1_9BACT</name>
<dbReference type="GO" id="GO:0016020">
    <property type="term" value="C:membrane"/>
    <property type="evidence" value="ECO:0007669"/>
    <property type="project" value="UniProtKB-SubCell"/>
</dbReference>
<dbReference type="GO" id="GO:0046933">
    <property type="term" value="F:proton-transporting ATP synthase activity, rotational mechanism"/>
    <property type="evidence" value="ECO:0007669"/>
    <property type="project" value="InterPro"/>
</dbReference>
<reference evidence="7 8" key="1">
    <citation type="journal article" date="2016" name="Nat. Commun.">
        <title>Thousands of microbial genomes shed light on interconnected biogeochemical processes in an aquifer system.</title>
        <authorList>
            <person name="Anantharaman K."/>
            <person name="Brown C.T."/>
            <person name="Hug L.A."/>
            <person name="Sharon I."/>
            <person name="Castelle C.J."/>
            <person name="Probst A.J."/>
            <person name="Thomas B.C."/>
            <person name="Singh A."/>
            <person name="Wilkins M.J."/>
            <person name="Karaoz U."/>
            <person name="Brodie E.L."/>
            <person name="Williams K.H."/>
            <person name="Hubbard S.S."/>
            <person name="Banfield J.F."/>
        </authorList>
    </citation>
    <scope>NUCLEOTIDE SEQUENCE [LARGE SCALE GENOMIC DNA]</scope>
</reference>
<keyword evidence="3" id="KW-0375">Hydrogen ion transport</keyword>
<evidence type="ECO:0000313" key="8">
    <source>
        <dbReference type="Proteomes" id="UP000177097"/>
    </source>
</evidence>
<evidence type="ECO:0000256" key="1">
    <source>
        <dbReference type="ARBA" id="ARBA00004370"/>
    </source>
</evidence>
<dbReference type="PRINTS" id="PR00125">
    <property type="entry name" value="ATPASEDELTA"/>
</dbReference>
<dbReference type="AlphaFoldDB" id="A0A1F7TYR1"/>
<keyword evidence="5" id="KW-0472">Membrane</keyword>
<dbReference type="Pfam" id="PF00213">
    <property type="entry name" value="OSCP"/>
    <property type="match status" value="1"/>
</dbReference>
<evidence type="ECO:0000256" key="3">
    <source>
        <dbReference type="ARBA" id="ARBA00022781"/>
    </source>
</evidence>
<organism evidence="7 8">
    <name type="scientific">Candidatus Uhrbacteria bacterium RIFCSPHIGHO2_02_FULL_53_13</name>
    <dbReference type="NCBI Taxonomy" id="1802389"/>
    <lineage>
        <taxon>Bacteria</taxon>
        <taxon>Candidatus Uhriibacteriota</taxon>
    </lineage>
</organism>
<accession>A0A1F7TYR1</accession>
<protein>
    <submittedName>
        <fullName evidence="7">Uncharacterized protein</fullName>
    </submittedName>
</protein>
<gene>
    <name evidence="7" type="ORF">A3C17_01390</name>
</gene>
<keyword evidence="6" id="KW-0066">ATP synthesis</keyword>
<keyword evidence="4" id="KW-0406">Ion transport</keyword>
<comment type="subcellular location">
    <subcellularLocation>
        <location evidence="1">Membrane</location>
    </subcellularLocation>
</comment>
<dbReference type="EMBL" id="MGDX01000017">
    <property type="protein sequence ID" value="OGL71145.1"/>
    <property type="molecule type" value="Genomic_DNA"/>
</dbReference>
<evidence type="ECO:0000256" key="2">
    <source>
        <dbReference type="ARBA" id="ARBA00022448"/>
    </source>
</evidence>
<evidence type="ECO:0000256" key="6">
    <source>
        <dbReference type="ARBA" id="ARBA00023310"/>
    </source>
</evidence>
<sequence length="67" mass="7201">MTLTAPLDEPSLTRAIARALNRHAEDVRVVTDEQLIGGVKVRVGNTVIDASVQGALAQLRSHLTRAK</sequence>
<dbReference type="InterPro" id="IPR000711">
    <property type="entry name" value="ATPase_OSCP/dsu"/>
</dbReference>
<evidence type="ECO:0000256" key="5">
    <source>
        <dbReference type="ARBA" id="ARBA00023136"/>
    </source>
</evidence>
<evidence type="ECO:0000313" key="7">
    <source>
        <dbReference type="EMBL" id="OGL71145.1"/>
    </source>
</evidence>
<comment type="caution">
    <text evidence="7">The sequence shown here is derived from an EMBL/GenBank/DDBJ whole genome shotgun (WGS) entry which is preliminary data.</text>
</comment>
<proteinExistence type="predicted"/>
<evidence type="ECO:0000256" key="4">
    <source>
        <dbReference type="ARBA" id="ARBA00023065"/>
    </source>
</evidence>
<keyword evidence="2" id="KW-0813">Transport</keyword>
<dbReference type="Proteomes" id="UP000177097">
    <property type="component" value="Unassembled WGS sequence"/>
</dbReference>
<dbReference type="STRING" id="1802389.A3C17_01390"/>